<dbReference type="EMBL" id="MEWR01000028">
    <property type="protein sequence ID" value="OGC81341.1"/>
    <property type="molecule type" value="Genomic_DNA"/>
</dbReference>
<evidence type="ECO:0000313" key="1">
    <source>
        <dbReference type="EMBL" id="OGC81341.1"/>
    </source>
</evidence>
<dbReference type="Gene3D" id="3.40.50.2000">
    <property type="entry name" value="Glycogen Phosphorylase B"/>
    <property type="match status" value="1"/>
</dbReference>
<dbReference type="Proteomes" id="UP000177614">
    <property type="component" value="Unassembled WGS sequence"/>
</dbReference>
<evidence type="ECO:0000313" key="2">
    <source>
        <dbReference type="Proteomes" id="UP000177614"/>
    </source>
</evidence>
<dbReference type="SUPFAM" id="SSF53756">
    <property type="entry name" value="UDP-Glycosyltransferase/glycogen phosphorylase"/>
    <property type="match status" value="1"/>
</dbReference>
<organism evidence="1 2">
    <name type="scientific">Candidatus Abawacabacteria bacterium RBG_16_42_10</name>
    <dbReference type="NCBI Taxonomy" id="1817814"/>
    <lineage>
        <taxon>Bacteria</taxon>
        <taxon>Candidatus Abawacaibacteriota</taxon>
    </lineage>
</organism>
<gene>
    <name evidence="1" type="ORF">A2V81_00845</name>
</gene>
<evidence type="ECO:0008006" key="3">
    <source>
        <dbReference type="Google" id="ProtNLM"/>
    </source>
</evidence>
<accession>A0A1F4XHY6</accession>
<reference evidence="1 2" key="1">
    <citation type="journal article" date="2016" name="Nat. Commun.">
        <title>Thousands of microbial genomes shed light on interconnected biogeochemical processes in an aquifer system.</title>
        <authorList>
            <person name="Anantharaman K."/>
            <person name="Brown C.T."/>
            <person name="Hug L.A."/>
            <person name="Sharon I."/>
            <person name="Castelle C.J."/>
            <person name="Probst A.J."/>
            <person name="Thomas B.C."/>
            <person name="Singh A."/>
            <person name="Wilkins M.J."/>
            <person name="Karaoz U."/>
            <person name="Brodie E.L."/>
            <person name="Williams K.H."/>
            <person name="Hubbard S.S."/>
            <person name="Banfield J.F."/>
        </authorList>
    </citation>
    <scope>NUCLEOTIDE SEQUENCE [LARGE SCALE GENOMIC DNA]</scope>
</reference>
<sequence>MSRQPLPLRLLRKASPSAKDPIGRLLNKNNLFSPEEDAFLSVQFGKRTLTKRKENKKHLAETLHIDTKKTNKPIVLILLSLFVNDQDREFLERMLEAMRFLDIHVVVVGKKSECEDVLLSLFIHREPTDKLLHEVLGGADIILLPPSCPTNFVRSVLQYGLIPVAFFEQTDLVDYDPVFERGNSFLYNYLSPWSAFASLVRALETHRLSYDWQRIQKNGMDT</sequence>
<dbReference type="STRING" id="1817814.A2V81_00845"/>
<comment type="caution">
    <text evidence="1">The sequence shown here is derived from an EMBL/GenBank/DDBJ whole genome shotgun (WGS) entry which is preliminary data.</text>
</comment>
<dbReference type="AlphaFoldDB" id="A0A1F4XHY6"/>
<protein>
    <recommendedName>
        <fullName evidence="3">Glycosyl transferase family 1 domain-containing protein</fullName>
    </recommendedName>
</protein>
<proteinExistence type="predicted"/>
<name>A0A1F4XHY6_9BACT</name>